<reference evidence="15 16" key="1">
    <citation type="journal article" date="2015" name="Genome Announc.">
        <title>Expanding the biotechnology potential of lactobacilli through comparative genomics of 213 strains and associated genera.</title>
        <authorList>
            <person name="Sun Z."/>
            <person name="Harris H.M."/>
            <person name="McCann A."/>
            <person name="Guo C."/>
            <person name="Argimon S."/>
            <person name="Zhang W."/>
            <person name="Yang X."/>
            <person name="Jeffery I.B."/>
            <person name="Cooney J.C."/>
            <person name="Kagawa T.F."/>
            <person name="Liu W."/>
            <person name="Song Y."/>
            <person name="Salvetti E."/>
            <person name="Wrobel A."/>
            <person name="Rasinkangas P."/>
            <person name="Parkhill J."/>
            <person name="Rea M.C."/>
            <person name="O'Sullivan O."/>
            <person name="Ritari J."/>
            <person name="Douillard F.P."/>
            <person name="Paul Ross R."/>
            <person name="Yang R."/>
            <person name="Briner A.E."/>
            <person name="Felis G.E."/>
            <person name="de Vos W.M."/>
            <person name="Barrangou R."/>
            <person name="Klaenhammer T.R."/>
            <person name="Caufield P.W."/>
            <person name="Cui Y."/>
            <person name="Zhang H."/>
            <person name="O'Toole P.W."/>
        </authorList>
    </citation>
    <scope>NUCLEOTIDE SEQUENCE [LARGE SCALE GENOMIC DNA]</scope>
    <source>
        <strain evidence="15 16">DSM 20515</strain>
    </source>
</reference>
<keyword evidence="10 13" id="KW-0238">DNA-binding</keyword>
<dbReference type="Proteomes" id="UP000051845">
    <property type="component" value="Unassembled WGS sequence"/>
</dbReference>
<evidence type="ECO:0000256" key="4">
    <source>
        <dbReference type="ARBA" id="ARBA00022723"/>
    </source>
</evidence>
<dbReference type="Pfam" id="PF18470">
    <property type="entry name" value="Cas9_a"/>
    <property type="match status" value="1"/>
</dbReference>
<dbReference type="STRING" id="33960.TY91_12945"/>
<comment type="cofactor">
    <cofactor evidence="1">
        <name>Mg(2+)</name>
        <dbReference type="ChEBI" id="CHEBI:18420"/>
    </cofactor>
</comment>
<dbReference type="GO" id="GO:0043571">
    <property type="term" value="P:maintenance of CRISPR repeat elements"/>
    <property type="evidence" value="ECO:0007669"/>
    <property type="project" value="UniProtKB-UniRule"/>
</dbReference>
<dbReference type="GO" id="GO:0003723">
    <property type="term" value="F:RNA binding"/>
    <property type="evidence" value="ECO:0007669"/>
    <property type="project" value="UniProtKB-UniRule"/>
</dbReference>
<feature type="active site" description="Proton acceptor for HNH nuclease domain" evidence="13">
    <location>
        <position position="580"/>
    </location>
</feature>
<dbReference type="Pfam" id="PF13395">
    <property type="entry name" value="HNH_4"/>
    <property type="match status" value="1"/>
</dbReference>
<dbReference type="GO" id="GO:0046872">
    <property type="term" value="F:metal ion binding"/>
    <property type="evidence" value="ECO:0007669"/>
    <property type="project" value="UniProtKB-UniRule"/>
</dbReference>
<evidence type="ECO:0000256" key="1">
    <source>
        <dbReference type="ARBA" id="ARBA00001946"/>
    </source>
</evidence>
<dbReference type="GO" id="GO:0004519">
    <property type="term" value="F:endonuclease activity"/>
    <property type="evidence" value="ECO:0007669"/>
    <property type="project" value="UniProtKB-UniRule"/>
</dbReference>
<comment type="caution">
    <text evidence="15">The sequence shown here is derived from an EMBL/GenBank/DDBJ whole genome shotgun (WGS) entry which is preliminary data.</text>
</comment>
<comment type="function">
    <text evidence="13">CRISPR (clustered regularly interspaced short palindromic repeat) is an adaptive immune system that provides protection against mobile genetic elements (viruses, transposable elements and conjugative plasmids). CRISPR clusters contain spacers, sequences complementary to antecedent mobile elements, and target invading nucleic acids. CRISPR clusters are transcribed and processed into CRISPR RNA (crRNA). In type II CRISPR systems correct processing of pre-crRNA requires a trans-encoded small RNA (tracrRNA), endogenous ribonuclease 3 (rnc) and this protein. The tracrRNA serves as a guide for ribonuclease 3-aided processing of pre-crRNA. Subsequently Cas9/crRNA/tracrRNA endonucleolytically cleaves linear or circular dsDNA target complementary to the spacer; Cas9 is inactive in the absence of the 2 guide RNAs (gRNA). Cas9 recognizes the protospacer adjacent motif (PAM) in the CRISPR repeat sequences to help distinguish self versus nonself, as targets within the bacterial CRISPR locus do not have PAMs. PAM recognition is also required for catalytic activity.</text>
</comment>
<evidence type="ECO:0000256" key="13">
    <source>
        <dbReference type="HAMAP-Rule" id="MF_01480"/>
    </source>
</evidence>
<comment type="similarity">
    <text evidence="2">Belongs to the CRISPR-associated protein Cas9 family. Subtype II-A subfamily.</text>
</comment>
<evidence type="ECO:0000313" key="16">
    <source>
        <dbReference type="Proteomes" id="UP000051845"/>
    </source>
</evidence>
<keyword evidence="3 13" id="KW-0540">Nuclease</keyword>
<dbReference type="Gene3D" id="3.30.420.10">
    <property type="entry name" value="Ribonuclease H-like superfamily/Ribonuclease H"/>
    <property type="match status" value="1"/>
</dbReference>
<dbReference type="PROSITE" id="PS51749">
    <property type="entry name" value="HNH_CAS9"/>
    <property type="match status" value="1"/>
</dbReference>
<keyword evidence="11" id="KW-0464">Manganese</keyword>
<gene>
    <name evidence="13" type="primary">cas9</name>
    <name evidence="15" type="ORF">FC82_GL002035</name>
</gene>
<organism evidence="15 16">
    <name type="scientific">Secundilactobacillus collinoides DSM 20515 = JCM 1123</name>
    <dbReference type="NCBI Taxonomy" id="1423733"/>
    <lineage>
        <taxon>Bacteria</taxon>
        <taxon>Bacillati</taxon>
        <taxon>Bacillota</taxon>
        <taxon>Bacilli</taxon>
        <taxon>Lactobacillales</taxon>
        <taxon>Lactobacillaceae</taxon>
        <taxon>Secundilactobacillus</taxon>
    </lineage>
</organism>
<evidence type="ECO:0000256" key="5">
    <source>
        <dbReference type="ARBA" id="ARBA00022759"/>
    </source>
</evidence>
<accession>A0A0R2BA06</accession>
<dbReference type="InterPro" id="IPR033114">
    <property type="entry name" value="HNH_CAS9"/>
</dbReference>
<name>A0A0R2BA06_SECCO</name>
<comment type="caution">
    <text evidence="13">Lacks conserved residue(s) required for the propagation of feature annotation.</text>
</comment>
<dbReference type="RefSeq" id="WP_054758819.1">
    <property type="nucleotide sequence ID" value="NZ_AYYR01000043.1"/>
</dbReference>
<evidence type="ECO:0000256" key="12">
    <source>
        <dbReference type="ARBA" id="ARBA00046380"/>
    </source>
</evidence>
<protein>
    <recommendedName>
        <fullName evidence="13">CRISPR-associated endonuclease Cas9</fullName>
        <ecNumber evidence="13">3.1.-.-</ecNumber>
    </recommendedName>
</protein>
<evidence type="ECO:0000256" key="9">
    <source>
        <dbReference type="ARBA" id="ARBA00023118"/>
    </source>
</evidence>
<evidence type="ECO:0000313" key="15">
    <source>
        <dbReference type="EMBL" id="KRM75882.1"/>
    </source>
</evidence>
<dbReference type="AlphaFoldDB" id="A0A0R2BA06"/>
<keyword evidence="8 13" id="KW-0694">RNA-binding</keyword>
<evidence type="ECO:0000259" key="14">
    <source>
        <dbReference type="PROSITE" id="PS51749"/>
    </source>
</evidence>
<comment type="subunit">
    <text evidence="12 13">Monomer. Binds crRNA and tracrRNA.</text>
</comment>
<evidence type="ECO:0000256" key="8">
    <source>
        <dbReference type="ARBA" id="ARBA00022884"/>
    </source>
</evidence>
<evidence type="ECO:0000256" key="6">
    <source>
        <dbReference type="ARBA" id="ARBA00022801"/>
    </source>
</evidence>
<dbReference type="InterPro" id="IPR028629">
    <property type="entry name" value="Cas9"/>
</dbReference>
<dbReference type="InterPro" id="IPR040619">
    <property type="entry name" value="Cas9_alpha-helical_lobe"/>
</dbReference>
<evidence type="ECO:0000256" key="2">
    <source>
        <dbReference type="ARBA" id="ARBA00005244"/>
    </source>
</evidence>
<dbReference type="PATRIC" id="fig|1423733.4.peg.2139"/>
<comment type="domain">
    <text evidence="13">Has 2 endonuclease domains. The discontinuous RuvC-like domain cleaves the target DNA noncomplementary to crRNA while the HNH nuclease domain cleaves the target DNA complementary to crRNA.</text>
</comment>
<dbReference type="GO" id="GO:0003677">
    <property type="term" value="F:DNA binding"/>
    <property type="evidence" value="ECO:0007669"/>
    <property type="project" value="UniProtKB-UniRule"/>
</dbReference>
<evidence type="ECO:0000256" key="10">
    <source>
        <dbReference type="ARBA" id="ARBA00023125"/>
    </source>
</evidence>
<comment type="similarity">
    <text evidence="13">Belongs to the CRISPR-associated Cas9 family.</text>
</comment>
<evidence type="ECO:0000256" key="7">
    <source>
        <dbReference type="ARBA" id="ARBA00022842"/>
    </source>
</evidence>
<proteinExistence type="inferred from homology"/>
<keyword evidence="4" id="KW-0479">Metal-binding</keyword>
<dbReference type="InterPro" id="IPR036397">
    <property type="entry name" value="RNaseH_sf"/>
</dbReference>
<dbReference type="EC" id="3.1.-.-" evidence="13"/>
<evidence type="ECO:0000256" key="11">
    <source>
        <dbReference type="ARBA" id="ARBA00023211"/>
    </source>
</evidence>
<keyword evidence="9 13" id="KW-0051">Antiviral defense</keyword>
<dbReference type="GO" id="GO:0016787">
    <property type="term" value="F:hydrolase activity"/>
    <property type="evidence" value="ECO:0007669"/>
    <property type="project" value="UniProtKB-KW"/>
</dbReference>
<sequence length="1102" mass="125785">MGYLLSLTIDIAAVGYAVLQTDDRGKPNRILALNTVQFNPAENPKDGASLALPARQRRHSRRCYRRTKFRKQRVRQLFLKYGLLTQDDVTAYFKQQTQPEDIWQLRVQGLDGELTSQELFAVLYYLAGHRGFKSNARTDTTSQSPAELGRLLQSIQETKQVFQSGHYRTFGEMLVRDPQFRDCKHNKDYMAGYLVHPLREWIESEARLIINHQRQFDPRLTRTFQKDYIALLKSQRDFDTGPSAPSRFGGNLIEKMVGNDPLDTREKRAAKATRTYCEFRLMKTVNDIQLIGGEYHGLTTLNVGQRHCLLALARQQQRLDFYQARQALKLPADVRFNQVSYQNNSLKKAEKRTVIVDFKPVNEIQTALGSSLYADDTDLIDRVGTILTNYSSDLSKRQALEDLDVLSDQEITRLEALNYTSYSQYSLKTMRQLWPFLWRGRSFAISLETAGYSLNDQQIDRDYLYGRLTNPVAKRAVVMALKVVRAIRNQYGHPDALRFSVTPAMTLPFQKRVDASKRQQQTTKAHAKLTATLHQLGIPASGETILKQQLFTEQQGVDPYTGLPIDPEKLFNDAFYQIDHILPYSVSFDDRYCNKVVTATNSNQQKGNQLPLAFLHTDQHQRFVTWVTDTITSYRKRQHLLKAEVTARDRERWRARHLGDQRDLCQLLERYFTQNIRFRSGYQKPAAAVSDQTVTKLLRRFSIKTLRHETTLRYAAQAVVAGCLTPMYIDLLTNYSTAREISHNETLWSAFSQLNDNDGQLNPSYLQVKNQVPLPWPEFRAELAGRLADDPAKTMGQQRWSTYQRREIKQLKPVFAIRAPHHGIGGEVHKETVFSPKHFAETGEVTQRVAINHLKLSKDGSQITGAKGAYDLAADGSNRLVYTAVKAALSANDGNGKQAFPENQLVVSTGSRDMVVTKVKVTKKATLLTRVHQGRGVASNSHMVRVDVYRGAKGYAGVPLYPADFKREKLPVRAITARKPYDQWQTVTADDPFVCSLYPDDPVHIERQHPIRLKYPDGRVAEVTSLDCYFAKINISNNSVTFKAHDGSYTIQEVALSSLDLLQRYQQDYLGHRHLVRPALHLSKGASRLPRKSYEDQLNVPS</sequence>
<dbReference type="InterPro" id="IPR003615">
    <property type="entry name" value="HNH_nuc"/>
</dbReference>
<dbReference type="NCBIfam" id="TIGR01865">
    <property type="entry name" value="cas_Csn1"/>
    <property type="match status" value="1"/>
</dbReference>
<keyword evidence="7" id="KW-0460">Magnesium</keyword>
<keyword evidence="5 13" id="KW-0255">Endonuclease</keyword>
<dbReference type="HAMAP" id="MF_01480">
    <property type="entry name" value="Cas9"/>
    <property type="match status" value="1"/>
</dbReference>
<dbReference type="EMBL" id="AYYR01000043">
    <property type="protein sequence ID" value="KRM75882.1"/>
    <property type="molecule type" value="Genomic_DNA"/>
</dbReference>
<feature type="domain" description="HNH Cas9-type" evidence="14">
    <location>
        <begin position="508"/>
        <end position="658"/>
    </location>
</feature>
<keyword evidence="6 13" id="KW-0378">Hydrolase</keyword>
<dbReference type="GO" id="GO:0051607">
    <property type="term" value="P:defense response to virus"/>
    <property type="evidence" value="ECO:0007669"/>
    <property type="project" value="UniProtKB-UniRule"/>
</dbReference>
<evidence type="ECO:0000256" key="3">
    <source>
        <dbReference type="ARBA" id="ARBA00022722"/>
    </source>
</evidence>